<feature type="transmembrane region" description="Helical" evidence="1">
    <location>
        <begin position="215"/>
        <end position="233"/>
    </location>
</feature>
<name>A0A7S1KSY7_9EUKA</name>
<keyword evidence="1" id="KW-0812">Transmembrane</keyword>
<protein>
    <submittedName>
        <fullName evidence="2">Uncharacterized protein</fullName>
    </submittedName>
</protein>
<dbReference type="AlphaFoldDB" id="A0A7S1KSY7"/>
<proteinExistence type="predicted"/>
<evidence type="ECO:0000256" key="1">
    <source>
        <dbReference type="SAM" id="Phobius"/>
    </source>
</evidence>
<dbReference type="EMBL" id="HBGD01009217">
    <property type="protein sequence ID" value="CAD9084339.1"/>
    <property type="molecule type" value="Transcribed_RNA"/>
</dbReference>
<keyword evidence="1" id="KW-1133">Transmembrane helix</keyword>
<keyword evidence="1" id="KW-0472">Membrane</keyword>
<reference evidence="2" key="1">
    <citation type="submission" date="2021-01" db="EMBL/GenBank/DDBJ databases">
        <authorList>
            <person name="Corre E."/>
            <person name="Pelletier E."/>
            <person name="Niang G."/>
            <person name="Scheremetjew M."/>
            <person name="Finn R."/>
            <person name="Kale V."/>
            <person name="Holt S."/>
            <person name="Cochrane G."/>
            <person name="Meng A."/>
            <person name="Brown T."/>
            <person name="Cohen L."/>
        </authorList>
    </citation>
    <scope>NUCLEOTIDE SEQUENCE</scope>
    <source>
        <strain evidence="2">WS</strain>
    </source>
</reference>
<feature type="transmembrane region" description="Helical" evidence="1">
    <location>
        <begin position="117"/>
        <end position="139"/>
    </location>
</feature>
<gene>
    <name evidence="2" type="ORF">PCOS0759_LOCUS7593</name>
</gene>
<accession>A0A7S1KSY7</accession>
<organism evidence="2">
    <name type="scientific">Percolomonas cosmopolitus</name>
    <dbReference type="NCBI Taxonomy" id="63605"/>
    <lineage>
        <taxon>Eukaryota</taxon>
        <taxon>Discoba</taxon>
        <taxon>Heterolobosea</taxon>
        <taxon>Tetramitia</taxon>
        <taxon>Eutetramitia</taxon>
        <taxon>Percolomonadidae</taxon>
        <taxon>Percolomonas</taxon>
    </lineage>
</organism>
<feature type="transmembrane region" description="Helical" evidence="1">
    <location>
        <begin position="253"/>
        <end position="285"/>
    </location>
</feature>
<sequence>MWWRREQKNVRQLREEPKRTQERLMIPRLRGMHCVRSQTMLSFLGVCEGTCRTQPPFSLHSTSRAPPSSRHFHSHLVRSHFRICCISYFANIMLSSSTSPILNNISHDASEKSKSSASIIGCCGFVSTLIFLGLEIYVYAQGTDTTQKMEQCNTTMLQSLMLCIVVSSALAFVSHILTILSGAFEMVLRSRIRKDEGGLIVSGCLSFTFQFFGKLMDLLSFILIVVVSIMWLSSSCDTATKLYSPMRFFLIAYWAYFAMLMAIVLCLLCCTCCVVGGFIGFAAFLGIMDTAGGDEAHGERLLSGERV</sequence>
<evidence type="ECO:0000313" key="2">
    <source>
        <dbReference type="EMBL" id="CAD9084339.1"/>
    </source>
</evidence>
<feature type="transmembrane region" description="Helical" evidence="1">
    <location>
        <begin position="159"/>
        <end position="184"/>
    </location>
</feature>